<dbReference type="InterPro" id="IPR006664">
    <property type="entry name" value="OMP_bac"/>
</dbReference>
<feature type="domain" description="OmpA-like" evidence="10">
    <location>
        <begin position="481"/>
        <end position="599"/>
    </location>
</feature>
<keyword evidence="3" id="KW-0813">Transport</keyword>
<dbReference type="InterPro" id="IPR036737">
    <property type="entry name" value="OmpA-like_sf"/>
</dbReference>
<comment type="similarity">
    <text evidence="2">Belongs to the outer membrane factor (OMF) (TC 1.B.17) family.</text>
</comment>
<dbReference type="GO" id="GO:0015288">
    <property type="term" value="F:porin activity"/>
    <property type="evidence" value="ECO:0007669"/>
    <property type="project" value="TreeGrafter"/>
</dbReference>
<evidence type="ECO:0000259" key="10">
    <source>
        <dbReference type="PROSITE" id="PS51123"/>
    </source>
</evidence>
<dbReference type="CDD" id="cd07185">
    <property type="entry name" value="OmpA_C-like"/>
    <property type="match status" value="1"/>
</dbReference>
<dbReference type="GO" id="GO:0009279">
    <property type="term" value="C:cell outer membrane"/>
    <property type="evidence" value="ECO:0007669"/>
    <property type="project" value="UniProtKB-SubCell"/>
</dbReference>
<protein>
    <submittedName>
        <fullName evidence="11">Probable agglutination protein</fullName>
    </submittedName>
</protein>
<name>B3PD27_CELJU</name>
<dbReference type="GO" id="GO:0015562">
    <property type="term" value="F:efflux transmembrane transporter activity"/>
    <property type="evidence" value="ECO:0007669"/>
    <property type="project" value="InterPro"/>
</dbReference>
<dbReference type="InterPro" id="IPR003423">
    <property type="entry name" value="OMP_efflux"/>
</dbReference>
<keyword evidence="12" id="KW-1185">Reference proteome</keyword>
<organism evidence="11 12">
    <name type="scientific">Cellvibrio japonicus (strain Ueda107)</name>
    <name type="common">Pseudomonas fluorescens subsp. cellulosa</name>
    <dbReference type="NCBI Taxonomy" id="498211"/>
    <lineage>
        <taxon>Bacteria</taxon>
        <taxon>Pseudomonadati</taxon>
        <taxon>Pseudomonadota</taxon>
        <taxon>Gammaproteobacteria</taxon>
        <taxon>Cellvibrionales</taxon>
        <taxon>Cellvibrionaceae</taxon>
        <taxon>Cellvibrio</taxon>
    </lineage>
</organism>
<dbReference type="eggNOG" id="COG2885">
    <property type="taxonomic scope" value="Bacteria"/>
</dbReference>
<dbReference type="SUPFAM" id="SSF103088">
    <property type="entry name" value="OmpA-like"/>
    <property type="match status" value="1"/>
</dbReference>
<keyword evidence="6 8" id="KW-0472">Membrane</keyword>
<dbReference type="InterPro" id="IPR051906">
    <property type="entry name" value="TolC-like"/>
</dbReference>
<dbReference type="STRING" id="498211.CJA_1392"/>
<dbReference type="PANTHER" id="PTHR30026:SF22">
    <property type="entry name" value="OUTER MEMBRANE EFFLUX PROTEIN"/>
    <property type="match status" value="1"/>
</dbReference>
<evidence type="ECO:0000256" key="6">
    <source>
        <dbReference type="ARBA" id="ARBA00023136"/>
    </source>
</evidence>
<dbReference type="AlphaFoldDB" id="B3PD27"/>
<evidence type="ECO:0000256" key="9">
    <source>
        <dbReference type="SAM" id="SignalP"/>
    </source>
</evidence>
<proteinExistence type="inferred from homology"/>
<keyword evidence="9" id="KW-0732">Signal</keyword>
<evidence type="ECO:0000256" key="4">
    <source>
        <dbReference type="ARBA" id="ARBA00022452"/>
    </source>
</evidence>
<gene>
    <name evidence="11" type="ordered locus">CJA_1392</name>
</gene>
<reference evidence="11 12" key="1">
    <citation type="journal article" date="2008" name="J. Bacteriol.">
        <title>Insights into plant cell wall degradation from the genome sequence of the soil bacterium Cellvibrio japonicus.</title>
        <authorList>
            <person name="Deboy R.T."/>
            <person name="Mongodin E.F."/>
            <person name="Fouts D.E."/>
            <person name="Tailford L.E."/>
            <person name="Khouri H."/>
            <person name="Emerson J.B."/>
            <person name="Mohamoud Y."/>
            <person name="Watkins K."/>
            <person name="Henrissat B."/>
            <person name="Gilbert H.J."/>
            <person name="Nelson K.E."/>
        </authorList>
    </citation>
    <scope>NUCLEOTIDE SEQUENCE [LARGE SCALE GENOMIC DNA]</scope>
    <source>
        <strain evidence="11 12">Ueda107</strain>
    </source>
</reference>
<dbReference type="HOGENOM" id="CLU_012817_0_0_6"/>
<sequence length="599" mass="65219">MLPQAPAFLTSFMSWGTSIKTLSFMSATFLAVALPVQAQTARDAALQAIESNPDVQASWHEFASSIQDVKVARSGYLPSVDLGASAGRANRDYDGRGSYNTTQGEISLTQMLFDGFRTAGEVKYFDNARLVRYYELLNTVEVTALEAVRAYEDVVRTRELVALARANYSKHREVYTQIEERTHSGVGRRVDLEQVNGRLALAESNLLTEAANLHDVTARYLRVVGGLPGEALEPSSLADTNLPPDIRAALQLAYAGNPGFHAAIKNISAAQAKVTSERSGYYPQASLRARQVTNRNLSGFDERVDPDRFGDESAVELALTYNLYAGGANRAAVRRSLEQVNLAKDQRDQACQDLRQTTQIAYNDARRLREQLLSLEQHKLSSDKVRAAYYEQFNIGQRTLLDLLDAENEYFQASRALIIAQGGLEIAHARSLAAMGKLLVALGISRDGVGVLKDLKVNDSINISDSVCPDQAPTALGRDELITDVNNLSGDALFDVGSSVLKPGATQKLDALIAQIKNTPKVVGIRVEGHTDNTGTDALNIPLSKARAQRVRDYAVLNGLENIPVSVDGFGASRPVADNNTEAGRAANRRVEISITRQP</sequence>
<evidence type="ECO:0000256" key="7">
    <source>
        <dbReference type="ARBA" id="ARBA00023237"/>
    </source>
</evidence>
<keyword evidence="5" id="KW-0812">Transmembrane</keyword>
<evidence type="ECO:0000313" key="11">
    <source>
        <dbReference type="EMBL" id="ACE82715.1"/>
    </source>
</evidence>
<feature type="signal peptide" evidence="9">
    <location>
        <begin position="1"/>
        <end position="38"/>
    </location>
</feature>
<dbReference type="GO" id="GO:1990281">
    <property type="term" value="C:efflux pump complex"/>
    <property type="evidence" value="ECO:0007669"/>
    <property type="project" value="TreeGrafter"/>
</dbReference>
<dbReference type="PROSITE" id="PS51123">
    <property type="entry name" value="OMPA_2"/>
    <property type="match status" value="1"/>
</dbReference>
<evidence type="ECO:0000256" key="3">
    <source>
        <dbReference type="ARBA" id="ARBA00022448"/>
    </source>
</evidence>
<dbReference type="InterPro" id="IPR006665">
    <property type="entry name" value="OmpA-like"/>
</dbReference>
<keyword evidence="7" id="KW-0998">Cell outer membrane</keyword>
<dbReference type="KEGG" id="cja:CJA_1392"/>
<evidence type="ECO:0000256" key="1">
    <source>
        <dbReference type="ARBA" id="ARBA00004442"/>
    </source>
</evidence>
<dbReference type="Pfam" id="PF02321">
    <property type="entry name" value="OEP"/>
    <property type="match status" value="2"/>
</dbReference>
<dbReference type="Proteomes" id="UP000001036">
    <property type="component" value="Chromosome"/>
</dbReference>
<dbReference type="PRINTS" id="PR01021">
    <property type="entry name" value="OMPADOMAIN"/>
</dbReference>
<keyword evidence="4" id="KW-1134">Transmembrane beta strand</keyword>
<dbReference type="InterPro" id="IPR010130">
    <property type="entry name" value="T1SS_OMP_TolC"/>
</dbReference>
<dbReference type="PANTHER" id="PTHR30026">
    <property type="entry name" value="OUTER MEMBRANE PROTEIN TOLC"/>
    <property type="match status" value="1"/>
</dbReference>
<dbReference type="NCBIfam" id="TIGR01844">
    <property type="entry name" value="type_I_sec_TolC"/>
    <property type="match status" value="1"/>
</dbReference>
<dbReference type="SUPFAM" id="SSF56954">
    <property type="entry name" value="Outer membrane efflux proteins (OEP)"/>
    <property type="match status" value="1"/>
</dbReference>
<dbReference type="Pfam" id="PF00691">
    <property type="entry name" value="OmpA"/>
    <property type="match status" value="1"/>
</dbReference>
<dbReference type="EMBL" id="CP000934">
    <property type="protein sequence ID" value="ACE82715.1"/>
    <property type="molecule type" value="Genomic_DNA"/>
</dbReference>
<dbReference type="eggNOG" id="COG1538">
    <property type="taxonomic scope" value="Bacteria"/>
</dbReference>
<dbReference type="RefSeq" id="WP_012487026.1">
    <property type="nucleotide sequence ID" value="NC_010995.1"/>
</dbReference>
<comment type="subcellular location">
    <subcellularLocation>
        <location evidence="1">Cell outer membrane</location>
    </subcellularLocation>
</comment>
<evidence type="ECO:0000256" key="5">
    <source>
        <dbReference type="ARBA" id="ARBA00022692"/>
    </source>
</evidence>
<dbReference type="Gene3D" id="3.30.1330.60">
    <property type="entry name" value="OmpA-like domain"/>
    <property type="match status" value="1"/>
</dbReference>
<accession>B3PD27</accession>
<evidence type="ECO:0000256" key="8">
    <source>
        <dbReference type="PROSITE-ProRule" id="PRU00473"/>
    </source>
</evidence>
<evidence type="ECO:0000313" key="12">
    <source>
        <dbReference type="Proteomes" id="UP000001036"/>
    </source>
</evidence>
<dbReference type="Gene3D" id="1.20.1600.10">
    <property type="entry name" value="Outer membrane efflux proteins (OEP)"/>
    <property type="match status" value="1"/>
</dbReference>
<evidence type="ECO:0000256" key="2">
    <source>
        <dbReference type="ARBA" id="ARBA00007613"/>
    </source>
</evidence>
<feature type="chain" id="PRO_5002793727" evidence="9">
    <location>
        <begin position="39"/>
        <end position="599"/>
    </location>
</feature>